<dbReference type="PANTHER" id="PTHR10395:SF7">
    <property type="entry name" value="5-HYDROXYISOURATE HYDROLASE"/>
    <property type="match status" value="1"/>
</dbReference>
<comment type="similarity">
    <text evidence="3 8">Belongs to the transthyretin family. 5-hydroxyisourate hydrolase subfamily.</text>
</comment>
<dbReference type="EC" id="3.5.2.17" evidence="8"/>
<dbReference type="InterPro" id="IPR014306">
    <property type="entry name" value="Hydroxyisourate_hydrolase"/>
</dbReference>
<dbReference type="GO" id="GO:0033971">
    <property type="term" value="F:hydroxyisourate hydrolase activity"/>
    <property type="evidence" value="ECO:0007669"/>
    <property type="project" value="UniProtKB-EC"/>
</dbReference>
<dbReference type="CDD" id="cd05822">
    <property type="entry name" value="TLP_HIUase"/>
    <property type="match status" value="1"/>
</dbReference>
<dbReference type="PROSITE" id="PS00768">
    <property type="entry name" value="TRANSTHYRETIN_1"/>
    <property type="match status" value="1"/>
</dbReference>
<evidence type="ECO:0000256" key="1">
    <source>
        <dbReference type="ARBA" id="ARBA00001043"/>
    </source>
</evidence>
<evidence type="ECO:0000256" key="5">
    <source>
        <dbReference type="ARBA" id="ARBA00022631"/>
    </source>
</evidence>
<name>A0A9Q7EBN2_MYROD</name>
<dbReference type="InterPro" id="IPR023418">
    <property type="entry name" value="Thyroxine_BS"/>
</dbReference>
<accession>A0A9Q7EBN2</accession>
<comment type="function">
    <text evidence="2">Catalyzes the hydrolysis of 5-hydroxyisourate (HIU) to 2-oxo-4-hydroxy-4-carboxy-5-ureidoimidazoline (OHCU).</text>
</comment>
<protein>
    <recommendedName>
        <fullName evidence="8">5-hydroxyisourate hydrolase</fullName>
        <shortName evidence="8">HIU hydrolase</shortName>
        <shortName evidence="8">HIUHase</shortName>
        <ecNumber evidence="8">3.5.2.17</ecNumber>
    </recommendedName>
</protein>
<dbReference type="SUPFAM" id="SSF49472">
    <property type="entry name" value="Transthyretin (synonym: prealbumin)"/>
    <property type="match status" value="1"/>
</dbReference>
<dbReference type="RefSeq" id="WP_002992155.1">
    <property type="nucleotide sequence ID" value="NZ_CP068108.1"/>
</dbReference>
<keyword evidence="9" id="KW-0732">Signal</keyword>
<dbReference type="EMBL" id="CP068108">
    <property type="protein sequence ID" value="QQU01549.1"/>
    <property type="molecule type" value="Genomic_DNA"/>
</dbReference>
<dbReference type="InterPro" id="IPR023416">
    <property type="entry name" value="Transthyretin/HIU_hydrolase_d"/>
</dbReference>
<feature type="signal peptide" evidence="9">
    <location>
        <begin position="1"/>
        <end position="18"/>
    </location>
</feature>
<keyword evidence="5 8" id="KW-0659">Purine metabolism</keyword>
<dbReference type="GeneID" id="93527471"/>
<dbReference type="OrthoDB" id="9792386at2"/>
<evidence type="ECO:0000256" key="9">
    <source>
        <dbReference type="SAM" id="SignalP"/>
    </source>
</evidence>
<feature type="chain" id="PRO_5040403214" description="5-hydroxyisourate hydrolase" evidence="9">
    <location>
        <begin position="19"/>
        <end position="134"/>
    </location>
</feature>
<dbReference type="AlphaFoldDB" id="A0A9Q7EBN2"/>
<dbReference type="InterPro" id="IPR036817">
    <property type="entry name" value="Transthyretin/HIU_hydrolase_sf"/>
</dbReference>
<feature type="binding site" evidence="7">
    <location>
        <position position="131"/>
    </location>
    <ligand>
        <name>substrate</name>
    </ligand>
</feature>
<evidence type="ECO:0000256" key="3">
    <source>
        <dbReference type="ARBA" id="ARBA00009850"/>
    </source>
</evidence>
<evidence type="ECO:0000256" key="2">
    <source>
        <dbReference type="ARBA" id="ARBA00002704"/>
    </source>
</evidence>
<evidence type="ECO:0000256" key="6">
    <source>
        <dbReference type="ARBA" id="ARBA00022801"/>
    </source>
</evidence>
<gene>
    <name evidence="11" type="primary">uraH</name>
    <name evidence="11" type="ORF">I6I88_07385</name>
</gene>
<feature type="binding site" evidence="7">
    <location>
        <position position="28"/>
    </location>
    <ligand>
        <name>substrate</name>
    </ligand>
</feature>
<dbReference type="InterPro" id="IPR023419">
    <property type="entry name" value="Transthyretin_CS"/>
</dbReference>
<dbReference type="GO" id="GO:0006144">
    <property type="term" value="P:purine nucleobase metabolic process"/>
    <property type="evidence" value="ECO:0007669"/>
    <property type="project" value="UniProtKB-KW"/>
</dbReference>
<feature type="binding site" evidence="7">
    <location>
        <position position="67"/>
    </location>
    <ligand>
        <name>substrate</name>
    </ligand>
</feature>
<evidence type="ECO:0000313" key="12">
    <source>
        <dbReference type="Proteomes" id="UP000596202"/>
    </source>
</evidence>
<proteinExistence type="inferred from homology"/>
<dbReference type="SMART" id="SM00095">
    <property type="entry name" value="TR_THY"/>
    <property type="match status" value="1"/>
</dbReference>
<feature type="domain" description="Transthyretin/hydroxyisourate hydrolase" evidence="10">
    <location>
        <begin position="20"/>
        <end position="134"/>
    </location>
</feature>
<dbReference type="Pfam" id="PF00576">
    <property type="entry name" value="Transthyretin"/>
    <property type="match status" value="1"/>
</dbReference>
<dbReference type="PRINTS" id="PR00189">
    <property type="entry name" value="TRNSTHYRETIN"/>
</dbReference>
<dbReference type="PANTHER" id="PTHR10395">
    <property type="entry name" value="URICASE AND TRANSTHYRETIN-RELATED"/>
    <property type="match status" value="1"/>
</dbReference>
<evidence type="ECO:0000256" key="7">
    <source>
        <dbReference type="PIRSR" id="PIRSR600895-51"/>
    </source>
</evidence>
<dbReference type="Proteomes" id="UP000596202">
    <property type="component" value="Chromosome"/>
</dbReference>
<comment type="catalytic activity">
    <reaction evidence="1 8">
        <text>5-hydroxyisourate + H2O = 5-hydroxy-2-oxo-4-ureido-2,5-dihydro-1H-imidazole-5-carboxylate + H(+)</text>
        <dbReference type="Rhea" id="RHEA:23736"/>
        <dbReference type="ChEBI" id="CHEBI:15377"/>
        <dbReference type="ChEBI" id="CHEBI:15378"/>
        <dbReference type="ChEBI" id="CHEBI:18072"/>
        <dbReference type="ChEBI" id="CHEBI:58639"/>
        <dbReference type="EC" id="3.5.2.17"/>
    </reaction>
</comment>
<evidence type="ECO:0000256" key="4">
    <source>
        <dbReference type="ARBA" id="ARBA00011881"/>
    </source>
</evidence>
<keyword evidence="6 8" id="KW-0378">Hydrolase</keyword>
<reference evidence="11 12" key="1">
    <citation type="submission" date="2021-01" db="EMBL/GenBank/DDBJ databases">
        <title>FDA dAtabase for Regulatory Grade micrObial Sequences (FDA-ARGOS): Supporting development and validation of Infectious Disease Dx tests.</title>
        <authorList>
            <person name="Sproer C."/>
            <person name="Gronow S."/>
            <person name="Severitt S."/>
            <person name="Schroder I."/>
            <person name="Tallon L."/>
            <person name="Sadzewicz L."/>
            <person name="Zhao X."/>
            <person name="Boylan J."/>
            <person name="Ott S."/>
            <person name="Bowen H."/>
            <person name="Vavikolanu K."/>
            <person name="Mehta A."/>
            <person name="Aluvathingal J."/>
            <person name="Nadendla S."/>
            <person name="Lowell S."/>
            <person name="Myers T."/>
            <person name="Yan Y."/>
            <person name="Sichtig H."/>
        </authorList>
    </citation>
    <scope>NUCLEOTIDE SEQUENCE [LARGE SCALE GENOMIC DNA]</scope>
    <source>
        <strain evidence="11 12">FDAARGOS_1131</strain>
    </source>
</reference>
<dbReference type="InterPro" id="IPR000895">
    <property type="entry name" value="Transthyretin/HIU_hydrolase"/>
</dbReference>
<dbReference type="NCBIfam" id="TIGR02962">
    <property type="entry name" value="hdxy_isourate"/>
    <property type="match status" value="1"/>
</dbReference>
<sequence>MKKNLLLVLVIFGQFCFAQNKSFQLSTHILNISLGQPASDVEVVLQKMENEANWKTINKTKTDSNGRVTNFLPLSDQNNYGIYKLIFKTSPYFETLNLESFYPFIEVVFQISDNKHYHVPITLSPYGYSTYRGN</sequence>
<dbReference type="Gene3D" id="2.60.40.180">
    <property type="entry name" value="Transthyretin/hydroxyisourate hydrolase domain"/>
    <property type="match status" value="1"/>
</dbReference>
<evidence type="ECO:0000313" key="11">
    <source>
        <dbReference type="EMBL" id="QQU01549.1"/>
    </source>
</evidence>
<evidence type="ECO:0000256" key="8">
    <source>
        <dbReference type="RuleBase" id="RU361270"/>
    </source>
</evidence>
<comment type="subunit">
    <text evidence="4 8">Homotetramer.</text>
</comment>
<dbReference type="PROSITE" id="PS00769">
    <property type="entry name" value="TRANSTHYRETIN_2"/>
    <property type="match status" value="1"/>
</dbReference>
<organism evidence="11 12">
    <name type="scientific">Myroides odoratus</name>
    <name type="common">Flavobacterium odoratum</name>
    <dbReference type="NCBI Taxonomy" id="256"/>
    <lineage>
        <taxon>Bacteria</taxon>
        <taxon>Pseudomonadati</taxon>
        <taxon>Bacteroidota</taxon>
        <taxon>Flavobacteriia</taxon>
        <taxon>Flavobacteriales</taxon>
        <taxon>Flavobacteriaceae</taxon>
        <taxon>Myroides</taxon>
    </lineage>
</organism>
<evidence type="ECO:0000259" key="10">
    <source>
        <dbReference type="SMART" id="SM00095"/>
    </source>
</evidence>